<keyword evidence="4" id="KW-1185">Reference proteome</keyword>
<evidence type="ECO:0000259" key="2">
    <source>
        <dbReference type="Pfam" id="PF01575"/>
    </source>
</evidence>
<evidence type="ECO:0000313" key="4">
    <source>
        <dbReference type="Proteomes" id="UP000319769"/>
    </source>
</evidence>
<evidence type="ECO:0000256" key="1">
    <source>
        <dbReference type="ARBA" id="ARBA00005254"/>
    </source>
</evidence>
<dbReference type="Proteomes" id="UP000319769">
    <property type="component" value="Unassembled WGS sequence"/>
</dbReference>
<proteinExistence type="inferred from homology"/>
<reference evidence="3" key="1">
    <citation type="submission" date="2019-09" db="EMBL/GenBank/DDBJ databases">
        <authorList>
            <person name="Teo W.F.A."/>
            <person name="Duangmal K."/>
        </authorList>
    </citation>
    <scope>NUCLEOTIDE SEQUENCE [LARGE SCALE GENOMIC DNA]</scope>
    <source>
        <strain evidence="3">K81G1</strain>
    </source>
</reference>
<name>A0A5N0UWK3_9PSEU</name>
<sequence length="268" mass="29548">MRMFFEEFQVGQRFTSATREVGERDLAAFTELSGDRHPLHTEGGGRFAAPVLHGPFGLAVFLGLFHELGIMTDSVLALLDTRWRYRAPILVGDTLHFELTITRCHRTSAGDEGVVNRHVKLLNQDGVTVQEGTTAVLVRARDSGPDPAGRAFGTVAWGEAVVERLGAEFAAATATWDGTIGLRSGDHEVHLRIYRGRVLEVTRRTPLGATFVLGADELTWTELITGEHNDFMRRAMRGEFEVSGSGYEYLRLTKALALLVDAAREVAR</sequence>
<dbReference type="InterPro" id="IPR052342">
    <property type="entry name" value="MCH/BMMD"/>
</dbReference>
<gene>
    <name evidence="3" type="ORF">FPZ12_027435</name>
</gene>
<dbReference type="SUPFAM" id="SSF55718">
    <property type="entry name" value="SCP-like"/>
    <property type="match status" value="1"/>
</dbReference>
<evidence type="ECO:0000313" key="3">
    <source>
        <dbReference type="EMBL" id="KAA9156581.1"/>
    </source>
</evidence>
<dbReference type="EMBL" id="VMNW02000048">
    <property type="protein sequence ID" value="KAA9156581.1"/>
    <property type="molecule type" value="Genomic_DNA"/>
</dbReference>
<dbReference type="PANTHER" id="PTHR43664">
    <property type="entry name" value="MONOAMINE OXIDASE-RELATED"/>
    <property type="match status" value="1"/>
</dbReference>
<dbReference type="PANTHER" id="PTHR43664:SF1">
    <property type="entry name" value="BETA-METHYLMALYL-COA DEHYDRATASE"/>
    <property type="match status" value="1"/>
</dbReference>
<dbReference type="OrthoDB" id="9796589at2"/>
<dbReference type="Gene3D" id="3.10.129.10">
    <property type="entry name" value="Hotdog Thioesterase"/>
    <property type="match status" value="1"/>
</dbReference>
<accession>A0A5N0UWK3</accession>
<comment type="caution">
    <text evidence="3">The sequence shown here is derived from an EMBL/GenBank/DDBJ whole genome shotgun (WGS) entry which is preliminary data.</text>
</comment>
<dbReference type="InterPro" id="IPR002539">
    <property type="entry name" value="MaoC-like_dom"/>
</dbReference>
<dbReference type="Gene3D" id="3.30.1050.10">
    <property type="entry name" value="SCP2 sterol-binding domain"/>
    <property type="match status" value="1"/>
</dbReference>
<organism evidence="3 4">
    <name type="scientific">Amycolatopsis acidicola</name>
    <dbReference type="NCBI Taxonomy" id="2596893"/>
    <lineage>
        <taxon>Bacteria</taxon>
        <taxon>Bacillati</taxon>
        <taxon>Actinomycetota</taxon>
        <taxon>Actinomycetes</taxon>
        <taxon>Pseudonocardiales</taxon>
        <taxon>Pseudonocardiaceae</taxon>
        <taxon>Amycolatopsis</taxon>
    </lineage>
</organism>
<dbReference type="AlphaFoldDB" id="A0A5N0UWK3"/>
<comment type="similarity">
    <text evidence="1">Belongs to the enoyl-CoA hydratase/isomerase family.</text>
</comment>
<dbReference type="InterPro" id="IPR036527">
    <property type="entry name" value="SCP2_sterol-bd_dom_sf"/>
</dbReference>
<dbReference type="SUPFAM" id="SSF54637">
    <property type="entry name" value="Thioesterase/thiol ester dehydrase-isomerase"/>
    <property type="match status" value="1"/>
</dbReference>
<feature type="domain" description="MaoC-like" evidence="2">
    <location>
        <begin position="11"/>
        <end position="110"/>
    </location>
</feature>
<protein>
    <recommendedName>
        <fullName evidence="2">MaoC-like domain-containing protein</fullName>
    </recommendedName>
</protein>
<dbReference type="Pfam" id="PF01575">
    <property type="entry name" value="MaoC_dehydratas"/>
    <property type="match status" value="1"/>
</dbReference>
<dbReference type="InterPro" id="IPR029069">
    <property type="entry name" value="HotDog_dom_sf"/>
</dbReference>